<dbReference type="EMBL" id="MLJW01000245">
    <property type="protein sequence ID" value="OIQ91929.1"/>
    <property type="molecule type" value="Genomic_DNA"/>
</dbReference>
<protein>
    <recommendedName>
        <fullName evidence="3">DUF2782 domain-containing protein</fullName>
    </recommendedName>
</protein>
<comment type="caution">
    <text evidence="2">The sequence shown here is derived from an EMBL/GenBank/DDBJ whole genome shotgun (WGS) entry which is preliminary data.</text>
</comment>
<evidence type="ECO:0000313" key="2">
    <source>
        <dbReference type="EMBL" id="OIQ91929.1"/>
    </source>
</evidence>
<sequence>MRKSYKNLGLLLLALGFAQAPLLVEAKAPPADLQPLEEAPPPPTIGSDDKAADEPQITIVKKKGETIEEYRINGQLYMMKVTPAHGVPYYMHKEDQNGGWLMDGPNQPLSIPKWTIFRF</sequence>
<name>A0A1J5R7T1_9ZZZZ</name>
<dbReference type="AlphaFoldDB" id="A0A1J5R7T1"/>
<organism evidence="2">
    <name type="scientific">mine drainage metagenome</name>
    <dbReference type="NCBI Taxonomy" id="410659"/>
    <lineage>
        <taxon>unclassified sequences</taxon>
        <taxon>metagenomes</taxon>
        <taxon>ecological metagenomes</taxon>
    </lineage>
</organism>
<proteinExistence type="predicted"/>
<gene>
    <name evidence="2" type="ORF">GALL_261330</name>
</gene>
<accession>A0A1J5R7T1</accession>
<dbReference type="Pfam" id="PF11191">
    <property type="entry name" value="DUF2782"/>
    <property type="match status" value="1"/>
</dbReference>
<evidence type="ECO:0008006" key="3">
    <source>
        <dbReference type="Google" id="ProtNLM"/>
    </source>
</evidence>
<dbReference type="Gene3D" id="2.20.130.30">
    <property type="entry name" value="Protein of unknown function DUF2782"/>
    <property type="match status" value="1"/>
</dbReference>
<reference evidence="2" key="1">
    <citation type="submission" date="2016-10" db="EMBL/GenBank/DDBJ databases">
        <title>Sequence of Gallionella enrichment culture.</title>
        <authorList>
            <person name="Poehlein A."/>
            <person name="Muehling M."/>
            <person name="Daniel R."/>
        </authorList>
    </citation>
    <scope>NUCLEOTIDE SEQUENCE</scope>
</reference>
<feature type="region of interest" description="Disordered" evidence="1">
    <location>
        <begin position="30"/>
        <end position="54"/>
    </location>
</feature>
<dbReference type="InterPro" id="IPR021357">
    <property type="entry name" value="DUF2782"/>
</dbReference>
<evidence type="ECO:0000256" key="1">
    <source>
        <dbReference type="SAM" id="MobiDB-lite"/>
    </source>
</evidence>